<dbReference type="AlphaFoldDB" id="A0A2P8DGQ6"/>
<keyword evidence="2" id="KW-1185">Reference proteome</keyword>
<accession>A0A2P8DGQ6</accession>
<dbReference type="RefSeq" id="WP_106539657.1">
    <property type="nucleotide sequence ID" value="NZ_PYGE01000026.1"/>
</dbReference>
<evidence type="ECO:0000313" key="1">
    <source>
        <dbReference type="EMBL" id="PSK96366.1"/>
    </source>
</evidence>
<dbReference type="OrthoDB" id="5172985at2"/>
<dbReference type="EMBL" id="PYGE01000026">
    <property type="protein sequence ID" value="PSK96366.1"/>
    <property type="molecule type" value="Genomic_DNA"/>
</dbReference>
<proteinExistence type="predicted"/>
<name>A0A2P8DGQ6_9ACTN</name>
<gene>
    <name evidence="1" type="ORF">CLV30_12625</name>
</gene>
<comment type="caution">
    <text evidence="1">The sequence shown here is derived from an EMBL/GenBank/DDBJ whole genome shotgun (WGS) entry which is preliminary data.</text>
</comment>
<evidence type="ECO:0000313" key="2">
    <source>
        <dbReference type="Proteomes" id="UP000243528"/>
    </source>
</evidence>
<sequence length="384" mass="39361">MKYRVTAGAGLLALVAAAVFVLVGGTDGGQPSGSAGTTTGRPTATVLVAPPSPADEKPAGAVRAAHRPAGSAGNLVLTAPAQVQPGHQATFGGRWSSGDGERVDGAVDLQRIDDNSWSTVTSMQFEDGVGEVAAQVNGSGVYRLAYGGSDKVGAAVSAVRVVLTGETLDSRITATAESAEDGTVSVTAAWTTTGGVPITGDLVLQQEADEGWKKVTTVTTNRKGTAVAEVEAQDTARFRFSYPGGDRFGPVVSDPAVALGDDVRTIPVDVCDDSGDLDVLPNGVGCHYQPVSAGTFVAAHDYLGNAWWNSIPIGSYVELTGELPGLYEVVDRVIAPARGAALGPASDWTCGSSCDVILQTCQGKNTGFTWLRRVGDGPEDLAQQ</sequence>
<organism evidence="1 2">
    <name type="scientific">Haloactinopolyspora alba</name>
    <dbReference type="NCBI Taxonomy" id="648780"/>
    <lineage>
        <taxon>Bacteria</taxon>
        <taxon>Bacillati</taxon>
        <taxon>Actinomycetota</taxon>
        <taxon>Actinomycetes</taxon>
        <taxon>Jiangellales</taxon>
        <taxon>Jiangellaceae</taxon>
        <taxon>Haloactinopolyspora</taxon>
    </lineage>
</organism>
<protein>
    <submittedName>
        <fullName evidence="1">Uncharacterized protein</fullName>
    </submittedName>
</protein>
<reference evidence="1 2" key="1">
    <citation type="submission" date="2018-03" db="EMBL/GenBank/DDBJ databases">
        <title>Genomic Encyclopedia of Archaeal and Bacterial Type Strains, Phase II (KMG-II): from individual species to whole genera.</title>
        <authorList>
            <person name="Goeker M."/>
        </authorList>
    </citation>
    <scope>NUCLEOTIDE SEQUENCE [LARGE SCALE GENOMIC DNA]</scope>
    <source>
        <strain evidence="1 2">DSM 45211</strain>
    </source>
</reference>
<dbReference type="Proteomes" id="UP000243528">
    <property type="component" value="Unassembled WGS sequence"/>
</dbReference>